<evidence type="ECO:0000259" key="1">
    <source>
        <dbReference type="PROSITE" id="PS51340"/>
    </source>
</evidence>
<organism evidence="2">
    <name type="scientific">freshwater metagenome</name>
    <dbReference type="NCBI Taxonomy" id="449393"/>
    <lineage>
        <taxon>unclassified sequences</taxon>
        <taxon>metagenomes</taxon>
        <taxon>ecological metagenomes</taxon>
    </lineage>
</organism>
<dbReference type="GO" id="GO:0030170">
    <property type="term" value="F:pyridoxal phosphate binding"/>
    <property type="evidence" value="ECO:0007669"/>
    <property type="project" value="InterPro"/>
</dbReference>
<proteinExistence type="predicted"/>
<dbReference type="GO" id="GO:0030151">
    <property type="term" value="F:molybdenum ion binding"/>
    <property type="evidence" value="ECO:0007669"/>
    <property type="project" value="InterPro"/>
</dbReference>
<reference evidence="2" key="1">
    <citation type="submission" date="2020-05" db="EMBL/GenBank/DDBJ databases">
        <authorList>
            <person name="Chiriac C."/>
            <person name="Salcher M."/>
            <person name="Ghai R."/>
            <person name="Kavagutti S V."/>
        </authorList>
    </citation>
    <scope>NUCLEOTIDE SEQUENCE</scope>
</reference>
<accession>A0A6J7UQH5</accession>
<dbReference type="EMBL" id="CAFBQU010000086">
    <property type="protein sequence ID" value="CAB5068201.1"/>
    <property type="molecule type" value="Genomic_DNA"/>
</dbReference>
<dbReference type="Gene3D" id="2.40.33.20">
    <property type="entry name" value="PK beta-barrel domain-like"/>
    <property type="match status" value="1"/>
</dbReference>
<dbReference type="GO" id="GO:0003824">
    <property type="term" value="F:catalytic activity"/>
    <property type="evidence" value="ECO:0007669"/>
    <property type="project" value="InterPro"/>
</dbReference>
<dbReference type="InterPro" id="IPR005303">
    <property type="entry name" value="MOCOS_middle"/>
</dbReference>
<sequence>MNYGANMRLSQIWTYPVKSMVGETVSSCDLNELGIVGDRVWATRDLERGGIRGAKKIGDLMQFSAERVDPVRRIVKITAPNGESFFTNEADSSDKLSALLGHRVKLEELPEASDVEHFRRGPSDTDDVLAEMRAVFGRTEDEPLPDFSIFPPEVMEFESPVGTHHDCYPLMVMTTSALAAMKAAVPNSVVDVKRFRPSLVVDSGDADGHPEFSWKNSRVAIGSAVIEILDPCPRCVMVTRAINKDIPADRAVLRHIVRDLNQSVGVYARVLTPGACSVGDEIRFL</sequence>
<feature type="domain" description="MOSC" evidence="1">
    <location>
        <begin position="142"/>
        <end position="285"/>
    </location>
</feature>
<dbReference type="InterPro" id="IPR011037">
    <property type="entry name" value="Pyrv_Knase-like_insert_dom_sf"/>
</dbReference>
<dbReference type="Pfam" id="PF03473">
    <property type="entry name" value="MOSC"/>
    <property type="match status" value="1"/>
</dbReference>
<dbReference type="Pfam" id="PF03476">
    <property type="entry name" value="MOSC_N"/>
    <property type="match status" value="1"/>
</dbReference>
<name>A0A6J7UQH5_9ZZZZ</name>
<evidence type="ECO:0000313" key="2">
    <source>
        <dbReference type="EMBL" id="CAB5068201.1"/>
    </source>
</evidence>
<protein>
    <submittedName>
        <fullName evidence="2">Unannotated protein</fullName>
    </submittedName>
</protein>
<dbReference type="InterPro" id="IPR005302">
    <property type="entry name" value="MoCF_Sase_C"/>
</dbReference>
<gene>
    <name evidence="2" type="ORF">UFOPK4347_01713</name>
</gene>
<dbReference type="SUPFAM" id="SSF50800">
    <property type="entry name" value="PK beta-barrel domain-like"/>
    <property type="match status" value="1"/>
</dbReference>
<dbReference type="AlphaFoldDB" id="A0A6J7UQH5"/>
<dbReference type="PROSITE" id="PS51340">
    <property type="entry name" value="MOSC"/>
    <property type="match status" value="1"/>
</dbReference>